<reference evidence="2 3" key="1">
    <citation type="submission" date="2020-08" db="EMBL/GenBank/DDBJ databases">
        <title>Genomic Encyclopedia of Type Strains, Phase IV (KMG-V): Genome sequencing to study the core and pangenomes of soil and plant-associated prokaryotes.</title>
        <authorList>
            <person name="Whitman W."/>
        </authorList>
    </citation>
    <scope>NUCLEOTIDE SEQUENCE [LARGE SCALE GENOMIC DNA]</scope>
    <source>
        <strain evidence="2 3">SEMIA 4013</strain>
    </source>
</reference>
<evidence type="ECO:0008006" key="4">
    <source>
        <dbReference type="Google" id="ProtNLM"/>
    </source>
</evidence>
<keyword evidence="1" id="KW-1133">Transmembrane helix</keyword>
<protein>
    <recommendedName>
        <fullName evidence="4">Secreted protein</fullName>
    </recommendedName>
</protein>
<dbReference type="EMBL" id="JACIIK010000009">
    <property type="protein sequence ID" value="MBB6204130.1"/>
    <property type="molecule type" value="Genomic_DNA"/>
</dbReference>
<feature type="transmembrane region" description="Helical" evidence="1">
    <location>
        <begin position="6"/>
        <end position="33"/>
    </location>
</feature>
<gene>
    <name evidence="2" type="ORF">GGD69_005024</name>
</gene>
<proteinExistence type="predicted"/>
<dbReference type="Proteomes" id="UP000518681">
    <property type="component" value="Unassembled WGS sequence"/>
</dbReference>
<keyword evidence="1" id="KW-0812">Transmembrane</keyword>
<name>A0AAW3V420_9BURK</name>
<evidence type="ECO:0000256" key="1">
    <source>
        <dbReference type="SAM" id="Phobius"/>
    </source>
</evidence>
<accession>A0AAW3V420</accession>
<keyword evidence="1" id="KW-0472">Membrane</keyword>
<sequence length="82" mass="9111">MLAFVVKLVVMLLAVLTRAFVVILAAGTMLVVFTHSRCSLKSSSSVNFSGADRPPMRSIGTFYRRAVKMQIFFTTVIKYMTS</sequence>
<dbReference type="AlphaFoldDB" id="A0AAW3V420"/>
<evidence type="ECO:0000313" key="2">
    <source>
        <dbReference type="EMBL" id="MBB6204130.1"/>
    </source>
</evidence>
<evidence type="ECO:0000313" key="3">
    <source>
        <dbReference type="Proteomes" id="UP000518681"/>
    </source>
</evidence>
<organism evidence="2 3">
    <name type="scientific">Paraburkholderia fungorum</name>
    <dbReference type="NCBI Taxonomy" id="134537"/>
    <lineage>
        <taxon>Bacteria</taxon>
        <taxon>Pseudomonadati</taxon>
        <taxon>Pseudomonadota</taxon>
        <taxon>Betaproteobacteria</taxon>
        <taxon>Burkholderiales</taxon>
        <taxon>Burkholderiaceae</taxon>
        <taxon>Paraburkholderia</taxon>
    </lineage>
</organism>
<comment type="caution">
    <text evidence="2">The sequence shown here is derived from an EMBL/GenBank/DDBJ whole genome shotgun (WGS) entry which is preliminary data.</text>
</comment>